<evidence type="ECO:0000256" key="5">
    <source>
        <dbReference type="SAM" id="MobiDB-lite"/>
    </source>
</evidence>
<protein>
    <recommendedName>
        <fullName evidence="11">G-protein coupled receptor</fullName>
    </recommendedName>
</protein>
<feature type="region of interest" description="Disordered" evidence="5">
    <location>
        <begin position="501"/>
        <end position="540"/>
    </location>
</feature>
<dbReference type="PROSITE" id="PS50262">
    <property type="entry name" value="G_PROTEIN_RECEP_F1_2"/>
    <property type="match status" value="1"/>
</dbReference>
<feature type="transmembrane region" description="Helical" evidence="6">
    <location>
        <begin position="368"/>
        <end position="390"/>
    </location>
</feature>
<name>A0AAD4EY13_9PEZI</name>
<evidence type="ECO:0000313" key="9">
    <source>
        <dbReference type="EMBL" id="KAG7289465.1"/>
    </source>
</evidence>
<dbReference type="Gene3D" id="1.20.1070.10">
    <property type="entry name" value="Rhodopsin 7-helix transmembrane proteins"/>
    <property type="match status" value="1"/>
</dbReference>
<keyword evidence="3 6" id="KW-1133">Transmembrane helix</keyword>
<feature type="transmembrane region" description="Helical" evidence="6">
    <location>
        <begin position="410"/>
        <end position="429"/>
    </location>
</feature>
<feature type="transmembrane region" description="Helical" evidence="6">
    <location>
        <begin position="84"/>
        <end position="111"/>
    </location>
</feature>
<feature type="transmembrane region" description="Helical" evidence="6">
    <location>
        <begin position="24"/>
        <end position="43"/>
    </location>
</feature>
<feature type="domain" description="G-protein coupled receptors family 1 profile" evidence="8">
    <location>
        <begin position="29"/>
        <end position="427"/>
    </location>
</feature>
<keyword evidence="10" id="KW-1185">Reference proteome</keyword>
<dbReference type="EMBL" id="JAHCVI010000002">
    <property type="protein sequence ID" value="KAG7289465.1"/>
    <property type="molecule type" value="Genomic_DNA"/>
</dbReference>
<feature type="region of interest" description="Disordered" evidence="5">
    <location>
        <begin position="248"/>
        <end position="267"/>
    </location>
</feature>
<evidence type="ECO:0000259" key="7">
    <source>
        <dbReference type="PROSITE" id="PS50261"/>
    </source>
</evidence>
<dbReference type="AlphaFoldDB" id="A0AAD4EY13"/>
<keyword evidence="2 6" id="KW-0812">Transmembrane</keyword>
<dbReference type="InterPro" id="IPR017981">
    <property type="entry name" value="GPCR_2-like_7TM"/>
</dbReference>
<feature type="transmembrane region" description="Helical" evidence="6">
    <location>
        <begin position="167"/>
        <end position="189"/>
    </location>
</feature>
<dbReference type="InterPro" id="IPR017452">
    <property type="entry name" value="GPCR_Rhodpsn_7TM"/>
</dbReference>
<feature type="compositionally biased region" description="Gly residues" evidence="5">
    <location>
        <begin position="502"/>
        <end position="512"/>
    </location>
</feature>
<dbReference type="GO" id="GO:0007166">
    <property type="term" value="P:cell surface receptor signaling pathway"/>
    <property type="evidence" value="ECO:0007669"/>
    <property type="project" value="InterPro"/>
</dbReference>
<comment type="caution">
    <text evidence="9">The sequence shown here is derived from an EMBL/GenBank/DDBJ whole genome shotgun (WGS) entry which is preliminary data.</text>
</comment>
<dbReference type="GO" id="GO:0005886">
    <property type="term" value="C:plasma membrane"/>
    <property type="evidence" value="ECO:0007669"/>
    <property type="project" value="TreeGrafter"/>
</dbReference>
<reference evidence="9" key="1">
    <citation type="submission" date="2023-02" db="EMBL/GenBank/DDBJ databases">
        <authorList>
            <person name="Palmer J.M."/>
        </authorList>
    </citation>
    <scope>NUCLEOTIDE SEQUENCE</scope>
    <source>
        <strain evidence="9">FW57</strain>
    </source>
</reference>
<dbReference type="Pfam" id="PF05462">
    <property type="entry name" value="Dicty_CAR"/>
    <property type="match status" value="1"/>
</dbReference>
<gene>
    <name evidence="9" type="ORF">NEMBOFW57_005836</name>
</gene>
<proteinExistence type="predicted"/>
<evidence type="ECO:0000256" key="6">
    <source>
        <dbReference type="SAM" id="Phobius"/>
    </source>
</evidence>
<evidence type="ECO:0000256" key="3">
    <source>
        <dbReference type="ARBA" id="ARBA00022989"/>
    </source>
</evidence>
<feature type="transmembrane region" description="Helical" evidence="6">
    <location>
        <begin position="123"/>
        <end position="143"/>
    </location>
</feature>
<evidence type="ECO:0008006" key="11">
    <source>
        <dbReference type="Google" id="ProtNLM"/>
    </source>
</evidence>
<evidence type="ECO:0000313" key="10">
    <source>
        <dbReference type="Proteomes" id="UP001197093"/>
    </source>
</evidence>
<feature type="domain" description="G-protein coupled receptors family 2 profile 2" evidence="7">
    <location>
        <begin position="12"/>
        <end position="198"/>
    </location>
</feature>
<organism evidence="9 10">
    <name type="scientific">Staphylotrichum longicolle</name>
    <dbReference type="NCBI Taxonomy" id="669026"/>
    <lineage>
        <taxon>Eukaryota</taxon>
        <taxon>Fungi</taxon>
        <taxon>Dikarya</taxon>
        <taxon>Ascomycota</taxon>
        <taxon>Pezizomycotina</taxon>
        <taxon>Sordariomycetes</taxon>
        <taxon>Sordariomycetidae</taxon>
        <taxon>Sordariales</taxon>
        <taxon>Chaetomiaceae</taxon>
        <taxon>Staphylotrichum</taxon>
    </lineage>
</organism>
<dbReference type="SUPFAM" id="SSF81321">
    <property type="entry name" value="Family A G protein-coupled receptor-like"/>
    <property type="match status" value="1"/>
</dbReference>
<comment type="subcellular location">
    <subcellularLocation>
        <location evidence="1">Membrane</location>
        <topology evidence="1">Multi-pass membrane protein</topology>
    </subcellularLocation>
</comment>
<sequence length="540" mass="59211">MDVNTGLQNSQIDVVSILERTCSVFSLLGSVMVITTFSISKAFHKPINRLVFYASFGNLMTNVATLMARSFINNVNSAGCQFQAFLIQMFMPADAFWTLSMAVNVYLTFYFKFDAQRLRRMEIPYLILCYGTPFIVALVLIFISTPEKGRMYGNATLWCWIAPTWDIYRIAIFYGPVWIVILITFFIYIRAGREIYKKHKQLREFSTSHNDPEPLRPVDDLFSSTKTTEVFVTSEVIDKHGTIDLAPLGERRRSQALAPPQKPPKAAYSVTISSNRNRQSHHPDTPPGAYHLETAITADSQASTAAAAAAAAGSTSTTTPNLTRIATNSTSMHTRTAPTITNTSTSGGGGGTNPNPLRRRAAYEANNATWSYTKCALLFFTAMLVTWIPSSANRVYSFIHSGQASLPLEYMSSFVLPLQGFWNAIIYFVTSWGACRMLWDDVRLWCGSPSFRGRRGRRSGRVDPHELMPGGGGGGGDGLVGHHLPRGGGGGPSAFQQMMMMGAGGKRGGSKGSDGKAYETESMTELAGSRPESSSGSSRR</sequence>
<keyword evidence="4 6" id="KW-0472">Membrane</keyword>
<dbReference type="Proteomes" id="UP001197093">
    <property type="component" value="Unassembled WGS sequence"/>
</dbReference>
<accession>A0AAD4EY13</accession>
<feature type="region of interest" description="Disordered" evidence="5">
    <location>
        <begin position="452"/>
        <end position="478"/>
    </location>
</feature>
<feature type="region of interest" description="Disordered" evidence="5">
    <location>
        <begin position="335"/>
        <end position="355"/>
    </location>
</feature>
<feature type="compositionally biased region" description="Gly residues" evidence="5">
    <location>
        <begin position="469"/>
        <end position="478"/>
    </location>
</feature>
<evidence type="ECO:0000256" key="2">
    <source>
        <dbReference type="ARBA" id="ARBA00022692"/>
    </source>
</evidence>
<evidence type="ECO:0000256" key="1">
    <source>
        <dbReference type="ARBA" id="ARBA00004141"/>
    </source>
</evidence>
<dbReference type="PROSITE" id="PS50261">
    <property type="entry name" value="G_PROTEIN_RECEP_F2_4"/>
    <property type="match status" value="1"/>
</dbReference>
<feature type="compositionally biased region" description="Low complexity" evidence="5">
    <location>
        <begin position="528"/>
        <end position="540"/>
    </location>
</feature>
<dbReference type="PANTHER" id="PTHR23112:SF22">
    <property type="entry name" value="G-PROTEIN COUPLED RECEPTOR"/>
    <property type="match status" value="1"/>
</dbReference>
<dbReference type="GO" id="GO:0004930">
    <property type="term" value="F:G protein-coupled receptor activity"/>
    <property type="evidence" value="ECO:0007669"/>
    <property type="project" value="TreeGrafter"/>
</dbReference>
<feature type="transmembrane region" description="Helical" evidence="6">
    <location>
        <begin position="50"/>
        <end position="72"/>
    </location>
</feature>
<evidence type="ECO:0000259" key="8">
    <source>
        <dbReference type="PROSITE" id="PS50262"/>
    </source>
</evidence>
<dbReference type="GO" id="GO:0007189">
    <property type="term" value="P:adenylate cyclase-activating G protein-coupled receptor signaling pathway"/>
    <property type="evidence" value="ECO:0007669"/>
    <property type="project" value="TreeGrafter"/>
</dbReference>
<evidence type="ECO:0000256" key="4">
    <source>
        <dbReference type="ARBA" id="ARBA00023136"/>
    </source>
</evidence>
<dbReference type="PANTHER" id="PTHR23112">
    <property type="entry name" value="G PROTEIN-COUPLED RECEPTOR 157-RELATED"/>
    <property type="match status" value="1"/>
</dbReference>
<feature type="compositionally biased region" description="Low complexity" evidence="5">
    <location>
        <begin position="255"/>
        <end position="267"/>
    </location>
</feature>